<dbReference type="EMBL" id="CAOJ01005692">
    <property type="protein sequence ID" value="CCO29949.1"/>
    <property type="molecule type" value="Genomic_DNA"/>
</dbReference>
<evidence type="ECO:0000313" key="7">
    <source>
        <dbReference type="Proteomes" id="UP000012065"/>
    </source>
</evidence>
<dbReference type="Proteomes" id="UP000012065">
    <property type="component" value="Unassembled WGS sequence"/>
</dbReference>
<dbReference type="PANTHER" id="PTHR24056:SF107">
    <property type="entry name" value="CYCLIN-DEPENDENT KINASE 11A-RELATED"/>
    <property type="match status" value="1"/>
</dbReference>
<dbReference type="Gene3D" id="1.10.510.10">
    <property type="entry name" value="Transferase(Phosphotransferase) domain 1"/>
    <property type="match status" value="1"/>
</dbReference>
<dbReference type="AlphaFoldDB" id="M5BRW0"/>
<dbReference type="GO" id="GO:0005634">
    <property type="term" value="C:nucleus"/>
    <property type="evidence" value="ECO:0007669"/>
    <property type="project" value="TreeGrafter"/>
</dbReference>
<comment type="caution">
    <text evidence="6">The sequence shown here is derived from an EMBL/GenBank/DDBJ whole genome shotgun (WGS) entry which is preliminary data.</text>
</comment>
<keyword evidence="2 6" id="KW-0808">Transferase</keyword>
<evidence type="ECO:0000256" key="5">
    <source>
        <dbReference type="ARBA" id="ARBA00022840"/>
    </source>
</evidence>
<dbReference type="GO" id="GO:0051301">
    <property type="term" value="P:cell division"/>
    <property type="evidence" value="ECO:0007669"/>
    <property type="project" value="UniProtKB-KW"/>
</dbReference>
<name>M5BRW0_THACB</name>
<keyword evidence="6" id="KW-0131">Cell cycle</keyword>
<dbReference type="EC" id="2.7.11.22" evidence="6"/>
<evidence type="ECO:0000313" key="6">
    <source>
        <dbReference type="EMBL" id="CCO29949.1"/>
    </source>
</evidence>
<reference evidence="6 7" key="1">
    <citation type="journal article" date="2013" name="J. Biotechnol.">
        <title>Establishment and interpretation of the genome sequence of the phytopathogenic fungus Rhizoctonia solani AG1-IB isolate 7/3/14.</title>
        <authorList>
            <person name="Wibberg D.W."/>
            <person name="Jelonek L.J."/>
            <person name="Rupp O.R."/>
            <person name="Hennig M.H."/>
            <person name="Eikmeyer F.E."/>
            <person name="Goesmann A.G."/>
            <person name="Hartmann A.H."/>
            <person name="Borriss R.B."/>
            <person name="Grosch R.G."/>
            <person name="Puehler A.P."/>
            <person name="Schlueter A.S."/>
        </authorList>
    </citation>
    <scope>NUCLEOTIDE SEQUENCE [LARGE SCALE GENOMIC DNA]</scope>
    <source>
        <strain evidence="7">AG1-IB / isolate 7/3/14</strain>
    </source>
</reference>
<dbReference type="GO" id="GO:0005524">
    <property type="term" value="F:ATP binding"/>
    <property type="evidence" value="ECO:0007669"/>
    <property type="project" value="UniProtKB-KW"/>
</dbReference>
<evidence type="ECO:0000256" key="2">
    <source>
        <dbReference type="ARBA" id="ARBA00022679"/>
    </source>
</evidence>
<dbReference type="PANTHER" id="PTHR24056">
    <property type="entry name" value="CELL DIVISION PROTEIN KINASE"/>
    <property type="match status" value="1"/>
</dbReference>
<gene>
    <name evidence="6" type="primary">cdk11</name>
    <name evidence="6" type="ORF">BN14_03973</name>
</gene>
<keyword evidence="1" id="KW-0723">Serine/threonine-protein kinase</keyword>
<dbReference type="GO" id="GO:0007346">
    <property type="term" value="P:regulation of mitotic cell cycle"/>
    <property type="evidence" value="ECO:0007669"/>
    <property type="project" value="TreeGrafter"/>
</dbReference>
<proteinExistence type="predicted"/>
<keyword evidence="6" id="KW-0132">Cell division</keyword>
<sequence>MELLSMIFKLLGHPDEKSWPGFSKLPLARTVNTSAAWPSTLRTKFPHLTRAGLDLLSSLLAYDPAQRISAEEALNHPYFSESPLPKHPSLFGSFPSIAAGEK</sequence>
<evidence type="ECO:0000256" key="4">
    <source>
        <dbReference type="ARBA" id="ARBA00022777"/>
    </source>
</evidence>
<keyword evidence="3" id="KW-0547">Nucleotide-binding</keyword>
<evidence type="ECO:0000256" key="3">
    <source>
        <dbReference type="ARBA" id="ARBA00022741"/>
    </source>
</evidence>
<dbReference type="InterPro" id="IPR011009">
    <property type="entry name" value="Kinase-like_dom_sf"/>
</dbReference>
<dbReference type="HOGENOM" id="CLU_2279380_0_0_1"/>
<keyword evidence="5" id="KW-0067">ATP-binding</keyword>
<dbReference type="InterPro" id="IPR050108">
    <property type="entry name" value="CDK"/>
</dbReference>
<accession>M5BRW0</accession>
<evidence type="ECO:0000256" key="1">
    <source>
        <dbReference type="ARBA" id="ARBA00022527"/>
    </source>
</evidence>
<dbReference type="GO" id="GO:0004693">
    <property type="term" value="F:cyclin-dependent protein serine/threonine kinase activity"/>
    <property type="evidence" value="ECO:0007669"/>
    <property type="project" value="UniProtKB-EC"/>
</dbReference>
<protein>
    <submittedName>
        <fullName evidence="6">Cell division cycle 2-like</fullName>
        <ecNumber evidence="6">2.7.11.22</ecNumber>
    </submittedName>
</protein>
<dbReference type="SUPFAM" id="SSF56112">
    <property type="entry name" value="Protein kinase-like (PK-like)"/>
    <property type="match status" value="1"/>
</dbReference>
<keyword evidence="4" id="KW-0418">Kinase</keyword>
<organism evidence="6 7">
    <name type="scientific">Thanatephorus cucumeris (strain AG1-IB / isolate 7/3/14)</name>
    <name type="common">Lettuce bottom rot fungus</name>
    <name type="synonym">Rhizoctonia solani</name>
    <dbReference type="NCBI Taxonomy" id="1108050"/>
    <lineage>
        <taxon>Eukaryota</taxon>
        <taxon>Fungi</taxon>
        <taxon>Dikarya</taxon>
        <taxon>Basidiomycota</taxon>
        <taxon>Agaricomycotina</taxon>
        <taxon>Agaricomycetes</taxon>
        <taxon>Cantharellales</taxon>
        <taxon>Ceratobasidiaceae</taxon>
        <taxon>Rhizoctonia</taxon>
        <taxon>Rhizoctonia solani AG-1</taxon>
    </lineage>
</organism>